<proteinExistence type="predicted"/>
<evidence type="ECO:0000313" key="2">
    <source>
        <dbReference type="EMBL" id="KAK4887257.1"/>
    </source>
</evidence>
<name>A0AAN7Q9M5_9COLE</name>
<organism evidence="2 3">
    <name type="scientific">Aquatica leii</name>
    <dbReference type="NCBI Taxonomy" id="1421715"/>
    <lineage>
        <taxon>Eukaryota</taxon>
        <taxon>Metazoa</taxon>
        <taxon>Ecdysozoa</taxon>
        <taxon>Arthropoda</taxon>
        <taxon>Hexapoda</taxon>
        <taxon>Insecta</taxon>
        <taxon>Pterygota</taxon>
        <taxon>Neoptera</taxon>
        <taxon>Endopterygota</taxon>
        <taxon>Coleoptera</taxon>
        <taxon>Polyphaga</taxon>
        <taxon>Elateriformia</taxon>
        <taxon>Elateroidea</taxon>
        <taxon>Lampyridae</taxon>
        <taxon>Luciolinae</taxon>
        <taxon>Aquatica</taxon>
    </lineage>
</organism>
<feature type="compositionally biased region" description="Basic and acidic residues" evidence="1">
    <location>
        <begin position="287"/>
        <end position="305"/>
    </location>
</feature>
<feature type="compositionally biased region" description="Basic residues" evidence="1">
    <location>
        <begin position="412"/>
        <end position="430"/>
    </location>
</feature>
<feature type="region of interest" description="Disordered" evidence="1">
    <location>
        <begin position="161"/>
        <end position="213"/>
    </location>
</feature>
<feature type="compositionally biased region" description="Polar residues" evidence="1">
    <location>
        <begin position="161"/>
        <end position="181"/>
    </location>
</feature>
<feature type="compositionally biased region" description="Acidic residues" evidence="1">
    <location>
        <begin position="245"/>
        <end position="257"/>
    </location>
</feature>
<feature type="compositionally biased region" description="Acidic residues" evidence="1">
    <location>
        <begin position="195"/>
        <end position="208"/>
    </location>
</feature>
<gene>
    <name evidence="2" type="ORF">RN001_003528</name>
</gene>
<feature type="region of interest" description="Disordered" evidence="1">
    <location>
        <begin position="287"/>
        <end position="307"/>
    </location>
</feature>
<dbReference type="EMBL" id="JARPUR010000001">
    <property type="protein sequence ID" value="KAK4887257.1"/>
    <property type="molecule type" value="Genomic_DNA"/>
</dbReference>
<feature type="region of interest" description="Disordered" evidence="1">
    <location>
        <begin position="412"/>
        <end position="436"/>
    </location>
</feature>
<dbReference type="AlphaFoldDB" id="A0AAN7Q9M5"/>
<accession>A0AAN7Q9M5</accession>
<keyword evidence="3" id="KW-1185">Reference proteome</keyword>
<sequence length="436" mass="48399">MLMGNVAFKTNENTPTNPNAVEQVWDKLLGQLNSRGSGPQKNKEQRKKTFADWKSVTKKKARIQLVYAQGTGGGPAEKALTDLEIQLINLLGSVTVTGAPGLTEERITLSEGPKETEKEKQTDLLLQTVNLVLSDLSEIIAKTDVAGMVTSQRTAQPSVAIPTSYQDGDSESPITTENIITSDHKTGSELSSNESNDEEEMVVSESLEDSATSDLRKKNISMIKNSVEARRNNANGEDNFSMNHEEEEGQDFDSDDSILDRNYIPSEDESSGNNSNILVDEMEAEADIPKNDDSNELQREDEGTKRKLTRKRLRDNICTISEIVDKIPEEATLNFQEQNRAITSDESRDCHPDQQPGTHSAAVKEFTLTKLLHEVSPIPKLSVSFNKRIKQGATILTSTENIKKCEVANENKKKKAQQLKPKTNIKKKREHTVSQC</sequence>
<comment type="caution">
    <text evidence="2">The sequence shown here is derived from an EMBL/GenBank/DDBJ whole genome shotgun (WGS) entry which is preliminary data.</text>
</comment>
<reference evidence="3" key="1">
    <citation type="submission" date="2023-01" db="EMBL/GenBank/DDBJ databases">
        <title>Key to firefly adult light organ development and bioluminescence: homeobox transcription factors regulate luciferase expression and transportation to peroxisome.</title>
        <authorList>
            <person name="Fu X."/>
        </authorList>
    </citation>
    <scope>NUCLEOTIDE SEQUENCE [LARGE SCALE GENOMIC DNA]</scope>
</reference>
<evidence type="ECO:0000313" key="3">
    <source>
        <dbReference type="Proteomes" id="UP001353858"/>
    </source>
</evidence>
<protein>
    <recommendedName>
        <fullName evidence="4">Regulatory protein zeste</fullName>
    </recommendedName>
</protein>
<feature type="compositionally biased region" description="Polar residues" evidence="1">
    <location>
        <begin position="232"/>
        <end position="242"/>
    </location>
</feature>
<feature type="region of interest" description="Disordered" evidence="1">
    <location>
        <begin position="228"/>
        <end position="275"/>
    </location>
</feature>
<evidence type="ECO:0008006" key="4">
    <source>
        <dbReference type="Google" id="ProtNLM"/>
    </source>
</evidence>
<dbReference type="Proteomes" id="UP001353858">
    <property type="component" value="Unassembled WGS sequence"/>
</dbReference>
<evidence type="ECO:0000256" key="1">
    <source>
        <dbReference type="SAM" id="MobiDB-lite"/>
    </source>
</evidence>